<dbReference type="EC" id="2.5.1.15" evidence="4"/>
<accession>A0ABQ5U2N1</accession>
<keyword evidence="8" id="KW-0289">Folate biosynthesis</keyword>
<keyword evidence="5" id="KW-0808">Transferase</keyword>
<dbReference type="RefSeq" id="WP_169560387.1">
    <property type="nucleotide sequence ID" value="NZ_BSNF01000006.1"/>
</dbReference>
<feature type="domain" description="Pterin-binding" evidence="9">
    <location>
        <begin position="90"/>
        <end position="343"/>
    </location>
</feature>
<evidence type="ECO:0000313" key="10">
    <source>
        <dbReference type="EMBL" id="GLQ06337.1"/>
    </source>
</evidence>
<dbReference type="Gene3D" id="3.20.20.20">
    <property type="entry name" value="Dihydropteroate synthase-like"/>
    <property type="match status" value="1"/>
</dbReference>
<reference evidence="10" key="1">
    <citation type="journal article" date="2014" name="Int. J. Syst. Evol. Microbiol.">
        <title>Complete genome of a new Firmicutes species belonging to the dominant human colonic microbiota ('Ruminococcus bicirculans') reveals two chromosomes and a selective capacity to utilize plant glucans.</title>
        <authorList>
            <consortium name="NISC Comparative Sequencing Program"/>
            <person name="Wegmann U."/>
            <person name="Louis P."/>
            <person name="Goesmann A."/>
            <person name="Henrissat B."/>
            <person name="Duncan S.H."/>
            <person name="Flint H.J."/>
        </authorList>
    </citation>
    <scope>NUCLEOTIDE SEQUENCE</scope>
    <source>
        <strain evidence="10">NBRC 103408</strain>
    </source>
</reference>
<dbReference type="InterPro" id="IPR000489">
    <property type="entry name" value="Pterin-binding_dom"/>
</dbReference>
<reference evidence="10" key="2">
    <citation type="submission" date="2023-01" db="EMBL/GenBank/DDBJ databases">
        <title>Draft genome sequence of Sneathiella chinensis strain NBRC 103408.</title>
        <authorList>
            <person name="Sun Q."/>
            <person name="Mori K."/>
        </authorList>
    </citation>
    <scope>NUCLEOTIDE SEQUENCE</scope>
    <source>
        <strain evidence="10">NBRC 103408</strain>
    </source>
</reference>
<evidence type="ECO:0000256" key="6">
    <source>
        <dbReference type="ARBA" id="ARBA00022723"/>
    </source>
</evidence>
<sequence length="355" mass="38133">MNLTAKGSALPRGLSCSDRIYMAPCFGEDAAWVQVAVRRAPGTVFLYRSLRKEAENWAAFEKDHRERIETLLARTDADAVRSRLPGDGGPAIMGIVNVTPDSFSDGGDFLDPDRAFAQASRLVEQGATILDIGGESTRPGAKPVPIAEEIARVVPVIEKCAGLGSLLSIDTRKPEVMQAAIAAGAGLINDVTALEYSEESLKVVVESGLPVCLMHSSADPRVMQDNPQYDHALFDVIDYLEHRVRKAVSAGVERDRILVDPGIGFGKTLEHNMLLMKGLAFLHGIGCPVLLGVSRKSFIGLADRPGEAKDRLGGSLAAALYGMQAGAQIYRVHDVAETRQALAVWQAIENSFLTA</sequence>
<comment type="catalytic activity">
    <reaction evidence="1">
        <text>(7,8-dihydropterin-6-yl)methyl diphosphate + 4-aminobenzoate = 7,8-dihydropteroate + diphosphate</text>
        <dbReference type="Rhea" id="RHEA:19949"/>
        <dbReference type="ChEBI" id="CHEBI:17836"/>
        <dbReference type="ChEBI" id="CHEBI:17839"/>
        <dbReference type="ChEBI" id="CHEBI:33019"/>
        <dbReference type="ChEBI" id="CHEBI:72950"/>
        <dbReference type="EC" id="2.5.1.15"/>
    </reaction>
</comment>
<comment type="cofactor">
    <cofactor evidence="2">
        <name>Mg(2+)</name>
        <dbReference type="ChEBI" id="CHEBI:18420"/>
    </cofactor>
</comment>
<organism evidence="10 11">
    <name type="scientific">Sneathiella chinensis</name>
    <dbReference type="NCBI Taxonomy" id="349750"/>
    <lineage>
        <taxon>Bacteria</taxon>
        <taxon>Pseudomonadati</taxon>
        <taxon>Pseudomonadota</taxon>
        <taxon>Alphaproteobacteria</taxon>
        <taxon>Sneathiellales</taxon>
        <taxon>Sneathiellaceae</taxon>
        <taxon>Sneathiella</taxon>
    </lineage>
</organism>
<dbReference type="InterPro" id="IPR006390">
    <property type="entry name" value="DHP_synth_dom"/>
</dbReference>
<dbReference type="PROSITE" id="PS00793">
    <property type="entry name" value="DHPS_2"/>
    <property type="match status" value="1"/>
</dbReference>
<dbReference type="Pfam" id="PF00809">
    <property type="entry name" value="Pterin_bind"/>
    <property type="match status" value="1"/>
</dbReference>
<proteinExistence type="predicted"/>
<dbReference type="PROSITE" id="PS00792">
    <property type="entry name" value="DHPS_1"/>
    <property type="match status" value="1"/>
</dbReference>
<dbReference type="PANTHER" id="PTHR20941">
    <property type="entry name" value="FOLATE SYNTHESIS PROTEINS"/>
    <property type="match status" value="1"/>
</dbReference>
<name>A0ABQ5U2N1_9PROT</name>
<evidence type="ECO:0000259" key="9">
    <source>
        <dbReference type="PROSITE" id="PS50972"/>
    </source>
</evidence>
<keyword evidence="7" id="KW-0460">Magnesium</keyword>
<evidence type="ECO:0000256" key="4">
    <source>
        <dbReference type="ARBA" id="ARBA00012458"/>
    </source>
</evidence>
<evidence type="ECO:0000313" key="11">
    <source>
        <dbReference type="Proteomes" id="UP001161409"/>
    </source>
</evidence>
<dbReference type="SUPFAM" id="SSF51717">
    <property type="entry name" value="Dihydropteroate synthetase-like"/>
    <property type="match status" value="1"/>
</dbReference>
<comment type="caution">
    <text evidence="10">The sequence shown here is derived from an EMBL/GenBank/DDBJ whole genome shotgun (WGS) entry which is preliminary data.</text>
</comment>
<dbReference type="PROSITE" id="PS50972">
    <property type="entry name" value="PTERIN_BINDING"/>
    <property type="match status" value="1"/>
</dbReference>
<dbReference type="EMBL" id="BSNF01000006">
    <property type="protein sequence ID" value="GLQ06337.1"/>
    <property type="molecule type" value="Genomic_DNA"/>
</dbReference>
<evidence type="ECO:0000256" key="8">
    <source>
        <dbReference type="ARBA" id="ARBA00022909"/>
    </source>
</evidence>
<evidence type="ECO:0000256" key="3">
    <source>
        <dbReference type="ARBA" id="ARBA00004763"/>
    </source>
</evidence>
<keyword evidence="6" id="KW-0479">Metal-binding</keyword>
<keyword evidence="11" id="KW-1185">Reference proteome</keyword>
<evidence type="ECO:0000256" key="2">
    <source>
        <dbReference type="ARBA" id="ARBA00001946"/>
    </source>
</evidence>
<dbReference type="CDD" id="cd00739">
    <property type="entry name" value="DHPS"/>
    <property type="match status" value="1"/>
</dbReference>
<comment type="pathway">
    <text evidence="3">Cofactor biosynthesis; tetrahydrofolate biosynthesis; 7,8-dihydrofolate from 2-amino-4-hydroxy-6-hydroxymethyl-7,8-dihydropteridine diphosphate and 4-aminobenzoate: step 1/2.</text>
</comment>
<evidence type="ECO:0000256" key="7">
    <source>
        <dbReference type="ARBA" id="ARBA00022842"/>
    </source>
</evidence>
<gene>
    <name evidence="10" type="ORF">GCM10007924_15580</name>
</gene>
<dbReference type="PANTHER" id="PTHR20941:SF1">
    <property type="entry name" value="FOLIC ACID SYNTHESIS PROTEIN FOL1"/>
    <property type="match status" value="1"/>
</dbReference>
<dbReference type="NCBIfam" id="TIGR01496">
    <property type="entry name" value="DHPS"/>
    <property type="match status" value="1"/>
</dbReference>
<dbReference type="InterPro" id="IPR011005">
    <property type="entry name" value="Dihydropteroate_synth-like_sf"/>
</dbReference>
<protein>
    <recommendedName>
        <fullName evidence="4">dihydropteroate synthase</fullName>
        <ecNumber evidence="4">2.5.1.15</ecNumber>
    </recommendedName>
</protein>
<evidence type="ECO:0000256" key="5">
    <source>
        <dbReference type="ARBA" id="ARBA00022679"/>
    </source>
</evidence>
<dbReference type="Proteomes" id="UP001161409">
    <property type="component" value="Unassembled WGS sequence"/>
</dbReference>
<evidence type="ECO:0000256" key="1">
    <source>
        <dbReference type="ARBA" id="ARBA00000012"/>
    </source>
</evidence>
<dbReference type="InterPro" id="IPR045031">
    <property type="entry name" value="DHP_synth-like"/>
</dbReference>